<dbReference type="PATRIC" id="fig|1276920.7.peg.3684"/>
<dbReference type="InterPro" id="IPR036819">
    <property type="entry name" value="Subtilisin_inhibitor-like_sf"/>
</dbReference>
<accession>M7MP86</accession>
<name>M7MP86_9MICC</name>
<dbReference type="PROSITE" id="PS51257">
    <property type="entry name" value="PROKAR_LIPOPROTEIN"/>
    <property type="match status" value="1"/>
</dbReference>
<dbReference type="STRING" id="1276920.ADIAG_03687"/>
<keyword evidence="4" id="KW-1185">Reference proteome</keyword>
<dbReference type="AlphaFoldDB" id="M7MP86"/>
<comment type="caution">
    <text evidence="3">The sequence shown here is derived from an EMBL/GenBank/DDBJ whole genome shotgun (WGS) entry which is preliminary data.</text>
</comment>
<dbReference type="GO" id="GO:0004867">
    <property type="term" value="F:serine-type endopeptidase inhibitor activity"/>
    <property type="evidence" value="ECO:0007669"/>
    <property type="project" value="InterPro"/>
</dbReference>
<evidence type="ECO:0000313" key="3">
    <source>
        <dbReference type="EMBL" id="EMQ96836.1"/>
    </source>
</evidence>
<dbReference type="EMBL" id="AOCK01000013">
    <property type="protein sequence ID" value="EMQ96836.1"/>
    <property type="molecule type" value="Genomic_DNA"/>
</dbReference>
<evidence type="ECO:0000256" key="1">
    <source>
        <dbReference type="SAM" id="MobiDB-lite"/>
    </source>
</evidence>
<feature type="chain" id="PRO_5039376437" evidence="2">
    <location>
        <begin position="22"/>
        <end position="158"/>
    </location>
</feature>
<feature type="region of interest" description="Disordered" evidence="1">
    <location>
        <begin position="25"/>
        <end position="44"/>
    </location>
</feature>
<feature type="signal peptide" evidence="2">
    <location>
        <begin position="1"/>
        <end position="21"/>
    </location>
</feature>
<feature type="compositionally biased region" description="Low complexity" evidence="1">
    <location>
        <begin position="25"/>
        <end position="42"/>
    </location>
</feature>
<sequence length="158" mass="16000">MQRTMTLLLAGLLLGAAALLAGCADDGGSSQSPASPSSTGSSVEAPLTDLQVSIRADGAVESAHYRLVCDGDAPLPESQHPNAAKACELVQATPALLASPKPGVNDACTMQYGGPAVGVVSGTLDGRVVNREFNVRDGCGISDWDAAVPLLVEMPSLQ</sequence>
<keyword evidence="2" id="KW-0732">Signal</keyword>
<evidence type="ECO:0000313" key="4">
    <source>
        <dbReference type="Proteomes" id="UP000012015"/>
    </source>
</evidence>
<gene>
    <name evidence="3" type="ORF">ADIAG_03687</name>
</gene>
<evidence type="ECO:0000256" key="2">
    <source>
        <dbReference type="SAM" id="SignalP"/>
    </source>
</evidence>
<organism evidence="3 4">
    <name type="scientific">Paeniglutamicibacter gangotriensis Lz1y</name>
    <dbReference type="NCBI Taxonomy" id="1276920"/>
    <lineage>
        <taxon>Bacteria</taxon>
        <taxon>Bacillati</taxon>
        <taxon>Actinomycetota</taxon>
        <taxon>Actinomycetes</taxon>
        <taxon>Micrococcales</taxon>
        <taxon>Micrococcaceae</taxon>
        <taxon>Paeniglutamicibacter</taxon>
    </lineage>
</organism>
<dbReference type="Proteomes" id="UP000012015">
    <property type="component" value="Unassembled WGS sequence"/>
</dbReference>
<reference evidence="3 4" key="1">
    <citation type="journal article" date="2013" name="Genome Announc.">
        <title>Draft Genome Sequence of Arthrobacter gangotriensis Strain Lz1yT, Isolated from a Penguin Rookery Soil Sample Collected in Antarctica, near the Indian Station Dakshin Gangotri.</title>
        <authorList>
            <person name="Shivaji S."/>
            <person name="Ara S."/>
            <person name="Bandi S."/>
            <person name="Singh A."/>
            <person name="Kumar Pinnaka A."/>
        </authorList>
    </citation>
    <scope>NUCLEOTIDE SEQUENCE [LARGE SCALE GENOMIC DNA]</scope>
    <source>
        <strain evidence="3 4">Lz1y</strain>
    </source>
</reference>
<proteinExistence type="predicted"/>
<protein>
    <submittedName>
        <fullName evidence="3">Protease inhibitor protein</fullName>
    </submittedName>
</protein>
<dbReference type="Gene3D" id="3.30.350.10">
    <property type="entry name" value="Subtilisin inhibitor-like"/>
    <property type="match status" value="1"/>
</dbReference>
<dbReference type="SUPFAM" id="SSF55399">
    <property type="entry name" value="Subtilisin inhibitor"/>
    <property type="match status" value="1"/>
</dbReference>